<keyword evidence="11" id="KW-0175">Coiled coil</keyword>
<feature type="transmembrane region" description="Helical" evidence="10">
    <location>
        <begin position="446"/>
        <end position="469"/>
    </location>
</feature>
<feature type="transmembrane region" description="Helical" evidence="10">
    <location>
        <begin position="481"/>
        <end position="501"/>
    </location>
</feature>
<evidence type="ECO:0000256" key="3">
    <source>
        <dbReference type="ARBA" id="ARBA00022448"/>
    </source>
</evidence>
<reference evidence="12 13" key="1">
    <citation type="submission" date="2017-04" db="EMBL/GenBank/DDBJ databases">
        <authorList>
            <person name="Varghese N."/>
            <person name="Submissions S."/>
        </authorList>
    </citation>
    <scope>NUCLEOTIDE SEQUENCE [LARGE SCALE GENOMIC DNA]</scope>
    <source>
        <strain evidence="12 13">DSM 9789</strain>
    </source>
</reference>
<keyword evidence="7 10" id="KW-0472">Membrane</keyword>
<proteinExistence type="inferred from homology"/>
<dbReference type="PANTHER" id="PTHR11629:SF63">
    <property type="entry name" value="V-TYPE PROTON ATPASE SUBUNIT A"/>
    <property type="match status" value="1"/>
</dbReference>
<dbReference type="GO" id="GO:0051117">
    <property type="term" value="F:ATPase binding"/>
    <property type="evidence" value="ECO:0007669"/>
    <property type="project" value="TreeGrafter"/>
</dbReference>
<evidence type="ECO:0000256" key="5">
    <source>
        <dbReference type="ARBA" id="ARBA00022989"/>
    </source>
</evidence>
<dbReference type="GO" id="GO:0046961">
    <property type="term" value="F:proton-transporting ATPase activity, rotational mechanism"/>
    <property type="evidence" value="ECO:0007669"/>
    <property type="project" value="InterPro"/>
</dbReference>
<dbReference type="PANTHER" id="PTHR11629">
    <property type="entry name" value="VACUOLAR PROTON ATPASES"/>
    <property type="match status" value="1"/>
</dbReference>
<name>A0A8G2FW86_PICTO</name>
<evidence type="ECO:0000256" key="8">
    <source>
        <dbReference type="ARBA" id="ARBA00059506"/>
    </source>
</evidence>
<comment type="function">
    <text evidence="8">Component of the A-type ATP synthase that produces ATP from ADP in the presence of a proton gradient across the membrane.</text>
</comment>
<feature type="transmembrane region" description="Helical" evidence="10">
    <location>
        <begin position="507"/>
        <end position="527"/>
    </location>
</feature>
<dbReference type="AlphaFoldDB" id="A0A8G2FW86"/>
<comment type="caution">
    <text evidence="12">The sequence shown here is derived from an EMBL/GenBank/DDBJ whole genome shotgun (WGS) entry which is preliminary data.</text>
</comment>
<evidence type="ECO:0000313" key="12">
    <source>
        <dbReference type="EMBL" id="SMD30622.1"/>
    </source>
</evidence>
<dbReference type="Proteomes" id="UP000192315">
    <property type="component" value="Unassembled WGS sequence"/>
</dbReference>
<keyword evidence="5 10" id="KW-1133">Transmembrane helix</keyword>
<feature type="transmembrane region" description="Helical" evidence="10">
    <location>
        <begin position="402"/>
        <end position="426"/>
    </location>
</feature>
<feature type="transmembrane region" description="Helical" evidence="10">
    <location>
        <begin position="336"/>
        <end position="367"/>
    </location>
</feature>
<evidence type="ECO:0000256" key="1">
    <source>
        <dbReference type="ARBA" id="ARBA00004141"/>
    </source>
</evidence>
<evidence type="ECO:0000256" key="4">
    <source>
        <dbReference type="ARBA" id="ARBA00022692"/>
    </source>
</evidence>
<feature type="transmembrane region" description="Helical" evidence="10">
    <location>
        <begin position="575"/>
        <end position="598"/>
    </location>
</feature>
<dbReference type="InterPro" id="IPR002490">
    <property type="entry name" value="V-ATPase_116kDa_su"/>
</dbReference>
<protein>
    <recommendedName>
        <fullName evidence="9 10">A-type ATP synthase subunit I</fullName>
    </recommendedName>
</protein>
<feature type="coiled-coil region" evidence="11">
    <location>
        <begin position="208"/>
        <end position="235"/>
    </location>
</feature>
<comment type="similarity">
    <text evidence="2 10">Belongs to the V-ATPase 116 kDa subunit family.</text>
</comment>
<evidence type="ECO:0000256" key="11">
    <source>
        <dbReference type="SAM" id="Coils"/>
    </source>
</evidence>
<organism evidence="12 13">
    <name type="scientific">Picrophilus torridus (strain ATCC 700027 / DSM 9790 / JCM 10055 / NBRC 100828 / KAW 2/3)</name>
    <dbReference type="NCBI Taxonomy" id="1122961"/>
    <lineage>
        <taxon>Archaea</taxon>
        <taxon>Methanobacteriati</taxon>
        <taxon>Thermoplasmatota</taxon>
        <taxon>Thermoplasmata</taxon>
        <taxon>Thermoplasmatales</taxon>
        <taxon>Picrophilaceae</taxon>
        <taxon>Picrophilus</taxon>
    </lineage>
</organism>
<keyword evidence="4 10" id="KW-0812">Transmembrane</keyword>
<dbReference type="GO" id="GO:0007035">
    <property type="term" value="P:vacuolar acidification"/>
    <property type="evidence" value="ECO:0007669"/>
    <property type="project" value="TreeGrafter"/>
</dbReference>
<dbReference type="RefSeq" id="WP_084272536.1">
    <property type="nucleotide sequence ID" value="NZ_FWYE01000001.1"/>
</dbReference>
<evidence type="ECO:0000256" key="9">
    <source>
        <dbReference type="ARBA" id="ARBA00068671"/>
    </source>
</evidence>
<evidence type="ECO:0000256" key="10">
    <source>
        <dbReference type="RuleBase" id="RU361189"/>
    </source>
</evidence>
<feature type="transmembrane region" description="Helical" evidence="10">
    <location>
        <begin position="539"/>
        <end position="563"/>
    </location>
</feature>
<dbReference type="GO" id="GO:0033179">
    <property type="term" value="C:proton-transporting V-type ATPase, V0 domain"/>
    <property type="evidence" value="ECO:0007669"/>
    <property type="project" value="InterPro"/>
</dbReference>
<evidence type="ECO:0000313" key="13">
    <source>
        <dbReference type="Proteomes" id="UP000192315"/>
    </source>
</evidence>
<keyword evidence="13" id="KW-1185">Reference proteome</keyword>
<evidence type="ECO:0000256" key="2">
    <source>
        <dbReference type="ARBA" id="ARBA00009904"/>
    </source>
</evidence>
<dbReference type="GO" id="GO:0016471">
    <property type="term" value="C:vacuolar proton-transporting V-type ATPase complex"/>
    <property type="evidence" value="ECO:0007669"/>
    <property type="project" value="TreeGrafter"/>
</dbReference>
<dbReference type="Pfam" id="PF01496">
    <property type="entry name" value="V_ATPase_I"/>
    <property type="match status" value="1"/>
</dbReference>
<evidence type="ECO:0000256" key="7">
    <source>
        <dbReference type="ARBA" id="ARBA00023136"/>
    </source>
</evidence>
<gene>
    <name evidence="12" type="ORF">SAMN02745355_0512</name>
</gene>
<dbReference type="EMBL" id="FWYE01000001">
    <property type="protein sequence ID" value="SMD30622.1"/>
    <property type="molecule type" value="Genomic_DNA"/>
</dbReference>
<evidence type="ECO:0000256" key="6">
    <source>
        <dbReference type="ARBA" id="ARBA00023065"/>
    </source>
</evidence>
<keyword evidence="6 10" id="KW-0406">Ion transport</keyword>
<keyword evidence="3 10" id="KW-0813">Transport</keyword>
<accession>A0A8G2FW86</accession>
<sequence>MLKPEKMEKIIIISLNKYRDVIVRDLHELGAMQVEDSGEKISSVFNKRYENSMYKDVYNYLQKFRGYLSMLPKREIRSRARFKGIDDLISKIESIKIENDLNEIKDNEDKLIALKRDLENNIKPLEIMHNLDYDLSIFNNDHVKSVVIEEPALPFIGDCNRCVSKIKLNNFYLIIVEKNAYDNLISRLPQNYIIMPVPEGSGKIGDVLASWKNELLNVNNKLNDLNKRLNEISDKWYETIAQVSEELEIYANEYDVESELASSDSAFAITGWIPVAMEKTINEVLSRDSNNEIYIKRIETDEEPPTLLKNTKRLKIFEFFVRFYSLPREYEIDPTIIFAIVFPVFFGLMVGDAGYSLVILLISLFIIHRVDHPVQRSHIPKFLSRFVLTIMSKNSLKTLAKALIPGSIIGIIVGIIFNEFFGFTIYPRPFVANPRPFPIVYIGKLLLISGYIGLAMVIFGFILGIINNVYINKRREAVAKFGWILLALGIADIGLNLLHRISLSPDVLSSLIGYIMIVLGFILILIFEGRQSLMEIPSIISHILSYTRLVGILLATVVLALVINRVFVSTLSMPFYFIILGVIILAIGQIFNLIISVFEPGIQGARLIYVEFFSKFYFGNGKPFRPFAANRKYTEKDNER</sequence>
<dbReference type="NCBIfam" id="NF004432">
    <property type="entry name" value="PRK05771.3-1"/>
    <property type="match status" value="1"/>
</dbReference>
<comment type="subcellular location">
    <subcellularLocation>
        <location evidence="1">Membrane</location>
        <topology evidence="1">Multi-pass membrane protein</topology>
    </subcellularLocation>
</comment>